<organism evidence="1 3">
    <name type="scientific">Halalkalicoccus jeotgali (strain DSM 18796 / CECT 7217 / JCM 14584 / KCTC 4019 / B3)</name>
    <dbReference type="NCBI Taxonomy" id="795797"/>
    <lineage>
        <taxon>Archaea</taxon>
        <taxon>Methanobacteriati</taxon>
        <taxon>Methanobacteriota</taxon>
        <taxon>Stenosarchaea group</taxon>
        <taxon>Halobacteria</taxon>
        <taxon>Halobacteriales</taxon>
        <taxon>Halococcaceae</taxon>
        <taxon>Halalkalicoccus</taxon>
    </lineage>
</organism>
<evidence type="ECO:0000313" key="3">
    <source>
        <dbReference type="Proteomes" id="UP000000390"/>
    </source>
</evidence>
<dbReference type="InterPro" id="IPR029062">
    <property type="entry name" value="Class_I_gatase-like"/>
</dbReference>
<reference evidence="1 3" key="1">
    <citation type="journal article" date="2010" name="J. Bacteriol.">
        <title>Complete genome sequence of Halalkalicoccus jeotgali B3(T), an extremely halophilic archaeon.</title>
        <authorList>
            <person name="Roh S.W."/>
            <person name="Nam Y.D."/>
            <person name="Nam S.H."/>
            <person name="Choi S.H."/>
            <person name="Park H.S."/>
            <person name="Bae J.W."/>
        </authorList>
    </citation>
    <scope>NUCLEOTIDE SEQUENCE [LARGE SCALE GENOMIC DNA]</scope>
    <source>
        <strain evidence="1">B3</strain>
        <strain evidence="3">DSM 18796 / CECT 7217 / JCM 14584 / KCTC 4019 / B3</strain>
    </source>
</reference>
<sequence length="259" mass="27585">MNRRTFLATAGVALSGPGIASAAPPTRPPIRLYSPASQLAADGSPLTDDSVVAAWAEPTAYNRTAGRSEPVRYDGSIPLVSIDGRVAGIGSMLVADPARQGGHATYADSNGRALLALWDALVDGTRVRWDATHDQYWSLDAFGRFRDLAGREGYELGSADAVDRSTLADADGLVVTTPPRAFDPEELDALAAFVDRGGALFLHDQATFRGLDETDNLNAIAERLDLAFRFNADEVNDDEANAGAPFEVLTTAYDPDQFV</sequence>
<dbReference type="PATRIC" id="fig|795797.18.peg.2723"/>
<dbReference type="eggNOG" id="arCOG01314">
    <property type="taxonomic scope" value="Archaea"/>
</dbReference>
<gene>
    <name evidence="1" type="ordered locus">HacjB3_13615</name>
    <name evidence="2" type="ORF">C497_08824</name>
</gene>
<name>D8J7T4_HALJB</name>
<dbReference type="OrthoDB" id="3327at2157"/>
<dbReference type="SUPFAM" id="SSF52317">
    <property type="entry name" value="Class I glutamine amidotransferase-like"/>
    <property type="match status" value="1"/>
</dbReference>
<dbReference type="RefSeq" id="WP_008416086.1">
    <property type="nucleotide sequence ID" value="NC_014297.1"/>
</dbReference>
<dbReference type="HOGENOM" id="CLU_1072019_0_0_2"/>
<dbReference type="STRING" id="795797.HacjB3_13615"/>
<dbReference type="KEGG" id="hje:HacjB3_13615"/>
<dbReference type="Proteomes" id="UP000000390">
    <property type="component" value="Chromosome"/>
</dbReference>
<dbReference type="GeneID" id="9420539"/>
<keyword evidence="4" id="KW-1185">Reference proteome</keyword>
<dbReference type="EMBL" id="CP002062">
    <property type="protein sequence ID" value="ADJ16104.1"/>
    <property type="molecule type" value="Genomic_DNA"/>
</dbReference>
<dbReference type="AlphaFoldDB" id="D8J7T4"/>
<reference evidence="2 4" key="2">
    <citation type="journal article" date="2014" name="PLoS Genet.">
        <title>Phylogenetically driven sequencing of extremely halophilic archaea reveals strategies for static and dynamic osmo-response.</title>
        <authorList>
            <person name="Becker E.A."/>
            <person name="Seitzer P.M."/>
            <person name="Tritt A."/>
            <person name="Larsen D."/>
            <person name="Krusor M."/>
            <person name="Yao A.I."/>
            <person name="Wu D."/>
            <person name="Madern D."/>
            <person name="Eisen J.A."/>
            <person name="Darling A.E."/>
            <person name="Facciotti M.T."/>
        </authorList>
    </citation>
    <scope>NUCLEOTIDE SEQUENCE [LARGE SCALE GENOMIC DNA]</scope>
    <source>
        <strain evidence="2">B3</strain>
        <strain evidence="4">DSM 18796 / CECT 7217 / JCM 14584 / KCTC 4019 / B3</strain>
    </source>
</reference>
<dbReference type="Proteomes" id="UP000011645">
    <property type="component" value="Unassembled WGS sequence"/>
</dbReference>
<dbReference type="EMBL" id="AOHV01000024">
    <property type="protein sequence ID" value="ELY38199.1"/>
    <property type="molecule type" value="Genomic_DNA"/>
</dbReference>
<evidence type="ECO:0000313" key="2">
    <source>
        <dbReference type="EMBL" id="ELY38199.1"/>
    </source>
</evidence>
<evidence type="ECO:0000313" key="4">
    <source>
        <dbReference type="Proteomes" id="UP000011645"/>
    </source>
</evidence>
<accession>D8J7T4</accession>
<proteinExistence type="predicted"/>
<protein>
    <submittedName>
        <fullName evidence="1">Nuclease-like protein</fullName>
    </submittedName>
</protein>
<evidence type="ECO:0000313" key="1">
    <source>
        <dbReference type="EMBL" id="ADJ16104.1"/>
    </source>
</evidence>